<evidence type="ECO:0000313" key="2">
    <source>
        <dbReference type="Proteomes" id="UP001165460"/>
    </source>
</evidence>
<comment type="caution">
    <text evidence="1">The sequence shown here is derived from an EMBL/GenBank/DDBJ whole genome shotgun (WGS) entry which is preliminary data.</text>
</comment>
<sequence length="199" mass="23221">MRVYSIIFLFSIISTLAVKGQSYKQPLDITAYKHHIAYEDHKIAFYTQPSDKNLRKPDPLSNYYWFSNGQIRFTQGGYSGKLIHGLYSDYYLNNQLKEQGYFNMGLKEGEWKLWNEAGALKARINYRRGEANGTFYKYNNSGQLTEEGSYTNGKINGRLKKYITPDSIKLEKYKNGIIQPPQDNAQQGWLKRLFRKKKA</sequence>
<proteinExistence type="predicted"/>
<dbReference type="SUPFAM" id="SSF82185">
    <property type="entry name" value="Histone H3 K4-specific methyltransferase SET7/9 N-terminal domain"/>
    <property type="match status" value="1"/>
</dbReference>
<accession>A0ABS9ZZD6</accession>
<dbReference type="RefSeq" id="WP_243362957.1">
    <property type="nucleotide sequence ID" value="NZ_JALGBH010000002.1"/>
</dbReference>
<gene>
    <name evidence="1" type="ORF">MMF97_13270</name>
</gene>
<dbReference type="Gene3D" id="3.90.930.1">
    <property type="match status" value="1"/>
</dbReference>
<protein>
    <recommendedName>
        <fullName evidence="3">Toxin-antitoxin system YwqK family antitoxin</fullName>
    </recommendedName>
</protein>
<reference evidence="1" key="1">
    <citation type="submission" date="2022-03" db="EMBL/GenBank/DDBJ databases">
        <authorList>
            <person name="Woo C.Y."/>
        </authorList>
    </citation>
    <scope>NUCLEOTIDE SEQUENCE</scope>
    <source>
        <strain evidence="1">CYS-01</strain>
    </source>
</reference>
<evidence type="ECO:0000313" key="1">
    <source>
        <dbReference type="EMBL" id="MCJ0743686.1"/>
    </source>
</evidence>
<organism evidence="1 2">
    <name type="scientific">Pedobacter montanisoli</name>
    <dbReference type="NCBI Taxonomy" id="2923277"/>
    <lineage>
        <taxon>Bacteria</taxon>
        <taxon>Pseudomonadati</taxon>
        <taxon>Bacteroidota</taxon>
        <taxon>Sphingobacteriia</taxon>
        <taxon>Sphingobacteriales</taxon>
        <taxon>Sphingobacteriaceae</taxon>
        <taxon>Pedobacter</taxon>
    </lineage>
</organism>
<dbReference type="EMBL" id="JALGBH010000002">
    <property type="protein sequence ID" value="MCJ0743686.1"/>
    <property type="molecule type" value="Genomic_DNA"/>
</dbReference>
<evidence type="ECO:0008006" key="3">
    <source>
        <dbReference type="Google" id="ProtNLM"/>
    </source>
</evidence>
<dbReference type="Proteomes" id="UP001165460">
    <property type="component" value="Unassembled WGS sequence"/>
</dbReference>
<name>A0ABS9ZZD6_9SPHI</name>
<dbReference type="Pfam" id="PF07661">
    <property type="entry name" value="MORN_2"/>
    <property type="match status" value="3"/>
</dbReference>
<keyword evidence="2" id="KW-1185">Reference proteome</keyword>
<dbReference type="InterPro" id="IPR011652">
    <property type="entry name" value="MORN_2"/>
</dbReference>